<proteinExistence type="predicted"/>
<keyword evidence="2" id="KW-1185">Reference proteome</keyword>
<accession>A0A0M0HZA3</accession>
<organism evidence="1 2">
    <name type="scientific">Vibrio hepatarius</name>
    <dbReference type="NCBI Taxonomy" id="171383"/>
    <lineage>
        <taxon>Bacteria</taxon>
        <taxon>Pseudomonadati</taxon>
        <taxon>Pseudomonadota</taxon>
        <taxon>Gammaproteobacteria</taxon>
        <taxon>Vibrionales</taxon>
        <taxon>Vibrionaceae</taxon>
        <taxon>Vibrio</taxon>
        <taxon>Vibrio oreintalis group</taxon>
    </lineage>
</organism>
<dbReference type="EMBL" id="LHPI01000013">
    <property type="protein sequence ID" value="KOO06943.1"/>
    <property type="molecule type" value="Genomic_DNA"/>
</dbReference>
<dbReference type="OrthoDB" id="6196725at2"/>
<name>A0A0M0HZA3_9VIBR</name>
<dbReference type="STRING" id="171383.AKJ31_14690"/>
<reference evidence="2" key="1">
    <citation type="submission" date="2015-08" db="EMBL/GenBank/DDBJ databases">
        <title>Vibrio galatheae sp. nov., a novel member of the Vibrionaceae family isolated from the Solomon Islands.</title>
        <authorList>
            <person name="Giubergia S."/>
            <person name="Machado H."/>
            <person name="Mateiu R.V."/>
            <person name="Gram L."/>
        </authorList>
    </citation>
    <scope>NUCLEOTIDE SEQUENCE [LARGE SCALE GENOMIC DNA]</scope>
    <source>
        <strain evidence="2">DSM 19134</strain>
    </source>
</reference>
<gene>
    <name evidence="1" type="ORF">AKJ31_14690</name>
</gene>
<dbReference type="RefSeq" id="WP_053409868.1">
    <property type="nucleotide sequence ID" value="NZ_LHPI01000013.1"/>
</dbReference>
<protein>
    <submittedName>
        <fullName evidence="1">Uncharacterized protein</fullName>
    </submittedName>
</protein>
<dbReference type="PATRIC" id="fig|171383.3.peg.3005"/>
<evidence type="ECO:0000313" key="2">
    <source>
        <dbReference type="Proteomes" id="UP000037530"/>
    </source>
</evidence>
<dbReference type="AlphaFoldDB" id="A0A0M0HZA3"/>
<dbReference type="Proteomes" id="UP000037530">
    <property type="component" value="Unassembled WGS sequence"/>
</dbReference>
<comment type="caution">
    <text evidence="1">The sequence shown here is derived from an EMBL/GenBank/DDBJ whole genome shotgun (WGS) entry which is preliminary data.</text>
</comment>
<sequence>MIDTVIAKGINPDMTTNVLVSPLPEELKQKIVDSGLCLPNRCFDNSWSIVMNDLFPGAEYVLAFACRVLPVEHSIICVNGKYYDPTWELHLGNIGTKYVMLAKWSKKELPEVAKKAKGHDGYLYPPMVRFLETSHHFNKLFLRSNVCKV</sequence>
<evidence type="ECO:0000313" key="1">
    <source>
        <dbReference type="EMBL" id="KOO06943.1"/>
    </source>
</evidence>